<accession>A0A193G8L2</accession>
<keyword evidence="3" id="KW-1185">Reference proteome</keyword>
<protein>
    <submittedName>
        <fullName evidence="2">Uncharacterized protein</fullName>
    </submittedName>
</protein>
<proteinExistence type="predicted"/>
<feature type="compositionally biased region" description="Polar residues" evidence="1">
    <location>
        <begin position="88"/>
        <end position="101"/>
    </location>
</feature>
<dbReference type="Proteomes" id="UP000091926">
    <property type="component" value="Chromosome"/>
</dbReference>
<sequence>MATAFSTYEAAAAPTGGQGSLGYTDSSSVRRRREICRAPNWLVGAVTTMIRFSTAGASDLVVAANREAVASTLGAPSSKFANADCTTAPSMSDCQRQSESEPFSGGTAEDLQRWQSRLDPLDGLISFRGKYRSLAVIQQLRRKWRDGRFAVLARAPYQDWRRTDSYASFMDAVVAELKDSGDYDRLVDQRLAIGRRTPNYEKDIRTELLLNPGKDRHWVETAMHDFLADWERFKGDTGESGVLGRKLVLWKLLEGERTATQT</sequence>
<evidence type="ECO:0000313" key="3">
    <source>
        <dbReference type="Proteomes" id="UP000091926"/>
    </source>
</evidence>
<feature type="region of interest" description="Disordered" evidence="1">
    <location>
        <begin position="88"/>
        <end position="109"/>
    </location>
</feature>
<dbReference type="AlphaFoldDB" id="A0A193G8L2"/>
<organism evidence="2 3">
    <name type="scientific">Bordetella flabilis</name>
    <dbReference type="NCBI Taxonomy" id="463014"/>
    <lineage>
        <taxon>Bacteria</taxon>
        <taxon>Pseudomonadati</taxon>
        <taxon>Pseudomonadota</taxon>
        <taxon>Betaproteobacteria</taxon>
        <taxon>Burkholderiales</taxon>
        <taxon>Alcaligenaceae</taxon>
        <taxon>Bordetella</taxon>
    </lineage>
</organism>
<reference evidence="2 3" key="1">
    <citation type="submission" date="2016-06" db="EMBL/GenBank/DDBJ databases">
        <title>Complete genome sequences of Bordetella bronchialis and Bordetella flabilis.</title>
        <authorList>
            <person name="LiPuma J.J."/>
            <person name="Spilker T."/>
        </authorList>
    </citation>
    <scope>NUCLEOTIDE SEQUENCE [LARGE SCALE GENOMIC DNA]</scope>
    <source>
        <strain evidence="2 3">AU10664</strain>
    </source>
</reference>
<dbReference type="EMBL" id="CP016172">
    <property type="protein sequence ID" value="ANN76322.1"/>
    <property type="molecule type" value="Genomic_DNA"/>
</dbReference>
<dbReference type="STRING" id="463014.BAU07_03605"/>
<dbReference type="KEGG" id="bfz:BAU07_03605"/>
<evidence type="ECO:0000313" key="2">
    <source>
        <dbReference type="EMBL" id="ANN76322.1"/>
    </source>
</evidence>
<evidence type="ECO:0000256" key="1">
    <source>
        <dbReference type="SAM" id="MobiDB-lite"/>
    </source>
</evidence>
<name>A0A193G8L2_9BORD</name>
<gene>
    <name evidence="2" type="ORF">BAU07_03605</name>
</gene>